<dbReference type="Proteomes" id="UP000239406">
    <property type="component" value="Unassembled WGS sequence"/>
</dbReference>
<reference evidence="1 2" key="1">
    <citation type="submission" date="2018-02" db="EMBL/GenBank/DDBJ databases">
        <title>Reclassifiation of [Polyangium] brachysporum DSM 7029 as Guopingzhaonella breviflexa gen. nov., sp. nov., a member of the family Comamonadaceae.</title>
        <authorList>
            <person name="Tang B."/>
        </authorList>
    </citation>
    <scope>NUCLEOTIDE SEQUENCE [LARGE SCALE GENOMIC DNA]</scope>
    <source>
        <strain evidence="1 2">DSM 15344</strain>
    </source>
</reference>
<gene>
    <name evidence="1" type="ORF">C1702_10475</name>
</gene>
<dbReference type="RefSeq" id="WP_104357651.1">
    <property type="nucleotide sequence ID" value="NZ_CALFFA010000041.1"/>
</dbReference>
<evidence type="ECO:0000313" key="2">
    <source>
        <dbReference type="Proteomes" id="UP000239406"/>
    </source>
</evidence>
<organism evidence="1 2">
    <name type="scientific">Caldimonas thermodepolymerans</name>
    <dbReference type="NCBI Taxonomy" id="215580"/>
    <lineage>
        <taxon>Bacteria</taxon>
        <taxon>Pseudomonadati</taxon>
        <taxon>Pseudomonadota</taxon>
        <taxon>Betaproteobacteria</taxon>
        <taxon>Burkholderiales</taxon>
        <taxon>Sphaerotilaceae</taxon>
        <taxon>Caldimonas</taxon>
    </lineage>
</organism>
<protein>
    <submittedName>
        <fullName evidence="1">Uncharacterized protein</fullName>
    </submittedName>
</protein>
<dbReference type="AlphaFoldDB" id="A0A2S5T3P9"/>
<sequence>MLRLLVLVLLLANIGYYAWSQGHLAGIVSVPPHEREPERLQQQVRPDAIRLGPPASPSAIVPATP</sequence>
<comment type="caution">
    <text evidence="1">The sequence shown here is derived from an EMBL/GenBank/DDBJ whole genome shotgun (WGS) entry which is preliminary data.</text>
</comment>
<proteinExistence type="predicted"/>
<evidence type="ECO:0000313" key="1">
    <source>
        <dbReference type="EMBL" id="PPE69615.1"/>
    </source>
</evidence>
<accession>A0A2S5T3P9</accession>
<name>A0A2S5T3P9_9BURK</name>
<dbReference type="EMBL" id="PSNY01000010">
    <property type="protein sequence ID" value="PPE69615.1"/>
    <property type="molecule type" value="Genomic_DNA"/>
</dbReference>
<keyword evidence="2" id="KW-1185">Reference proteome</keyword>